<feature type="transmembrane region" description="Helical" evidence="6">
    <location>
        <begin position="83"/>
        <end position="100"/>
    </location>
</feature>
<evidence type="ECO:0000256" key="6">
    <source>
        <dbReference type="SAM" id="Phobius"/>
    </source>
</evidence>
<dbReference type="EMBL" id="CP040946">
    <property type="protein sequence ID" value="QDC45223.1"/>
    <property type="molecule type" value="Genomic_DNA"/>
</dbReference>
<keyword evidence="5 6" id="KW-0472">Membrane</keyword>
<gene>
    <name evidence="7" type="ORF">FIU01_12295</name>
</gene>
<feature type="transmembrane region" description="Helical" evidence="6">
    <location>
        <begin position="42"/>
        <end position="62"/>
    </location>
</feature>
<keyword evidence="8" id="KW-1185">Reference proteome</keyword>
<evidence type="ECO:0000313" key="8">
    <source>
        <dbReference type="Proteomes" id="UP000311008"/>
    </source>
</evidence>
<protein>
    <submittedName>
        <fullName evidence="7">ATP synthase subunit I</fullName>
    </submittedName>
</protein>
<dbReference type="InterPro" id="IPR005598">
    <property type="entry name" value="ATP_synth_I"/>
</dbReference>
<organism evidence="7 8">
    <name type="scientific">Methylophilus medardicus</name>
    <dbReference type="NCBI Taxonomy" id="2588534"/>
    <lineage>
        <taxon>Bacteria</taxon>
        <taxon>Pseudomonadati</taxon>
        <taxon>Pseudomonadota</taxon>
        <taxon>Betaproteobacteria</taxon>
        <taxon>Nitrosomonadales</taxon>
        <taxon>Methylophilaceae</taxon>
        <taxon>Methylophilus</taxon>
    </lineage>
</organism>
<dbReference type="GO" id="GO:0005886">
    <property type="term" value="C:plasma membrane"/>
    <property type="evidence" value="ECO:0007669"/>
    <property type="project" value="UniProtKB-SubCell"/>
</dbReference>
<keyword evidence="3 6" id="KW-0812">Transmembrane</keyword>
<keyword evidence="2" id="KW-1003">Cell membrane</keyword>
<evidence type="ECO:0000256" key="2">
    <source>
        <dbReference type="ARBA" id="ARBA00022475"/>
    </source>
</evidence>
<feature type="transmembrane region" description="Helical" evidence="6">
    <location>
        <begin position="20"/>
        <end position="36"/>
    </location>
</feature>
<comment type="subcellular location">
    <subcellularLocation>
        <location evidence="1">Cell membrane</location>
        <topology evidence="1">Multi-pass membrane protein</topology>
    </subcellularLocation>
</comment>
<keyword evidence="4 6" id="KW-1133">Transmembrane helix</keyword>
<dbReference type="AlphaFoldDB" id="A0A5B8CVE3"/>
<evidence type="ECO:0000256" key="3">
    <source>
        <dbReference type="ARBA" id="ARBA00022692"/>
    </source>
</evidence>
<accession>A0A5B8CVE3</accession>
<name>A0A5B8CVE3_9PROT</name>
<evidence type="ECO:0000313" key="7">
    <source>
        <dbReference type="EMBL" id="QDC45223.1"/>
    </source>
</evidence>
<dbReference type="RefSeq" id="WP_140004546.1">
    <property type="nucleotide sequence ID" value="NZ_CP040946.1"/>
</dbReference>
<proteinExistence type="predicted"/>
<feature type="transmembrane region" description="Helical" evidence="6">
    <location>
        <begin position="106"/>
        <end position="124"/>
    </location>
</feature>
<evidence type="ECO:0000256" key="4">
    <source>
        <dbReference type="ARBA" id="ARBA00022989"/>
    </source>
</evidence>
<dbReference type="Proteomes" id="UP000311008">
    <property type="component" value="Chromosome"/>
</dbReference>
<sequence length="130" mass="13481">MSGQQHPAAGMSLYSNMLRWQLIATGAVTLIAYAVGNQSAAISALMGGISVVIAAWFAAKIAEKGSNKTDPTAILLNLLKAEAIKILIIAIILFVVFRLYHALVPFALISGLAAAALFSGAALAKSQVDV</sequence>
<dbReference type="KEGG" id="mmec:FIU01_12295"/>
<dbReference type="Pfam" id="PF03899">
    <property type="entry name" value="ATP-synt_I"/>
    <property type="match status" value="1"/>
</dbReference>
<evidence type="ECO:0000256" key="5">
    <source>
        <dbReference type="ARBA" id="ARBA00023136"/>
    </source>
</evidence>
<reference evidence="8" key="1">
    <citation type="journal article" date="2019" name="ISME J.">
        <title>Evolution in action: habitat transition from sediment to the pelagial leads to genome streamlining in Methylophilaceae.</title>
        <authorList>
            <person name="Salcher M."/>
            <person name="Schaefle D."/>
            <person name="Kaspar M."/>
            <person name="Neuenschwander S.M."/>
            <person name="Ghai R."/>
        </authorList>
    </citation>
    <scope>NUCLEOTIDE SEQUENCE [LARGE SCALE GENOMIC DNA]</scope>
    <source>
        <strain evidence="8">MMS-M-51</strain>
    </source>
</reference>
<evidence type="ECO:0000256" key="1">
    <source>
        <dbReference type="ARBA" id="ARBA00004651"/>
    </source>
</evidence>
<dbReference type="OrthoDB" id="8538731at2"/>